<feature type="transmembrane region" description="Helical" evidence="1">
    <location>
        <begin position="56"/>
        <end position="78"/>
    </location>
</feature>
<organism evidence="2 3">
    <name type="scientific">Reticulomyxa filosa</name>
    <dbReference type="NCBI Taxonomy" id="46433"/>
    <lineage>
        <taxon>Eukaryota</taxon>
        <taxon>Sar</taxon>
        <taxon>Rhizaria</taxon>
        <taxon>Retaria</taxon>
        <taxon>Foraminifera</taxon>
        <taxon>Monothalamids</taxon>
        <taxon>Reticulomyxidae</taxon>
        <taxon>Reticulomyxa</taxon>
    </lineage>
</organism>
<gene>
    <name evidence="2" type="ORF">RFI_35533</name>
</gene>
<evidence type="ECO:0000313" key="3">
    <source>
        <dbReference type="Proteomes" id="UP000023152"/>
    </source>
</evidence>
<protein>
    <submittedName>
        <fullName evidence="2">Uncharacterized protein</fullName>
    </submittedName>
</protein>
<dbReference type="EMBL" id="ASPP01037133">
    <property type="protein sequence ID" value="ETO01906.1"/>
    <property type="molecule type" value="Genomic_DNA"/>
</dbReference>
<accession>X6LKP0</accession>
<keyword evidence="1" id="KW-0812">Transmembrane</keyword>
<keyword evidence="1" id="KW-1133">Transmembrane helix</keyword>
<name>X6LKP0_RETFI</name>
<evidence type="ECO:0000256" key="1">
    <source>
        <dbReference type="SAM" id="Phobius"/>
    </source>
</evidence>
<reference evidence="2 3" key="1">
    <citation type="journal article" date="2013" name="Curr. Biol.">
        <title>The Genome of the Foraminiferan Reticulomyxa filosa.</title>
        <authorList>
            <person name="Glockner G."/>
            <person name="Hulsmann N."/>
            <person name="Schleicher M."/>
            <person name="Noegel A.A."/>
            <person name="Eichinger L."/>
            <person name="Gallinger C."/>
            <person name="Pawlowski J."/>
            <person name="Sierra R."/>
            <person name="Euteneuer U."/>
            <person name="Pillet L."/>
            <person name="Moustafa A."/>
            <person name="Platzer M."/>
            <person name="Groth M."/>
            <person name="Szafranski K."/>
            <person name="Schliwa M."/>
        </authorList>
    </citation>
    <scope>NUCLEOTIDE SEQUENCE [LARGE SCALE GENOMIC DNA]</scope>
</reference>
<dbReference type="Proteomes" id="UP000023152">
    <property type="component" value="Unassembled WGS sequence"/>
</dbReference>
<comment type="caution">
    <text evidence="2">The sequence shown here is derived from an EMBL/GenBank/DDBJ whole genome shotgun (WGS) entry which is preliminary data.</text>
</comment>
<keyword evidence="1" id="KW-0472">Membrane</keyword>
<evidence type="ECO:0000313" key="2">
    <source>
        <dbReference type="EMBL" id="ETO01906.1"/>
    </source>
</evidence>
<keyword evidence="3" id="KW-1185">Reference proteome</keyword>
<dbReference type="AlphaFoldDB" id="X6LKP0"/>
<proteinExistence type="predicted"/>
<sequence length="150" mass="17401">MTLQVNKNLMPVIREPNYSDKTWDMSMDKIGIEEHSIKRVFGPVKVKILSHKSLKVYIYIYIYLLSLANILSCIYFLVIGSTQTLMFNIGGNDMYYLFVGVPTTEQTILFCKNDNNKKKGKKADFMVERLSDNRKKRVVAVSGEMMKQER</sequence>